<protein>
    <submittedName>
        <fullName evidence="2">Uncharacterized protein</fullName>
    </submittedName>
</protein>
<dbReference type="Proteomes" id="UP000887013">
    <property type="component" value="Unassembled WGS sequence"/>
</dbReference>
<keyword evidence="3" id="KW-1185">Reference proteome</keyword>
<feature type="region of interest" description="Disordered" evidence="1">
    <location>
        <begin position="1"/>
        <end position="41"/>
    </location>
</feature>
<evidence type="ECO:0000313" key="3">
    <source>
        <dbReference type="Proteomes" id="UP000887013"/>
    </source>
</evidence>
<sequence>MKDQGEPGTDAPGRRRLPLQRPSPTSPMKGDSGPQLGFKDGSDLSLKIGSLFIRDNELWTLRHGRSVGDARDLFQSCDERDVWVHRGSFKIKGFQEPDVMAMSS</sequence>
<evidence type="ECO:0000313" key="2">
    <source>
        <dbReference type="EMBL" id="GFU25702.1"/>
    </source>
</evidence>
<reference evidence="2" key="1">
    <citation type="submission" date="2020-08" db="EMBL/GenBank/DDBJ databases">
        <title>Multicomponent nature underlies the extraordinary mechanical properties of spider dragline silk.</title>
        <authorList>
            <person name="Kono N."/>
            <person name="Nakamura H."/>
            <person name="Mori M."/>
            <person name="Yoshida Y."/>
            <person name="Ohtoshi R."/>
            <person name="Malay A.D."/>
            <person name="Moran D.A.P."/>
            <person name="Tomita M."/>
            <person name="Numata K."/>
            <person name="Arakawa K."/>
        </authorList>
    </citation>
    <scope>NUCLEOTIDE SEQUENCE</scope>
</reference>
<dbReference type="AlphaFoldDB" id="A0A8X6UMR1"/>
<proteinExistence type="predicted"/>
<accession>A0A8X6UMR1</accession>
<name>A0A8X6UMR1_NEPPI</name>
<organism evidence="2 3">
    <name type="scientific">Nephila pilipes</name>
    <name type="common">Giant wood spider</name>
    <name type="synonym">Nephila maculata</name>
    <dbReference type="NCBI Taxonomy" id="299642"/>
    <lineage>
        <taxon>Eukaryota</taxon>
        <taxon>Metazoa</taxon>
        <taxon>Ecdysozoa</taxon>
        <taxon>Arthropoda</taxon>
        <taxon>Chelicerata</taxon>
        <taxon>Arachnida</taxon>
        <taxon>Araneae</taxon>
        <taxon>Araneomorphae</taxon>
        <taxon>Entelegynae</taxon>
        <taxon>Araneoidea</taxon>
        <taxon>Nephilidae</taxon>
        <taxon>Nephila</taxon>
    </lineage>
</organism>
<comment type="caution">
    <text evidence="2">The sequence shown here is derived from an EMBL/GenBank/DDBJ whole genome shotgun (WGS) entry which is preliminary data.</text>
</comment>
<evidence type="ECO:0000256" key="1">
    <source>
        <dbReference type="SAM" id="MobiDB-lite"/>
    </source>
</evidence>
<dbReference type="EMBL" id="BMAW01128496">
    <property type="protein sequence ID" value="GFU25702.1"/>
    <property type="molecule type" value="Genomic_DNA"/>
</dbReference>
<gene>
    <name evidence="2" type="ORF">NPIL_478251</name>
</gene>